<reference evidence="1 2" key="1">
    <citation type="journal article" date="2023" name="Plants (Basel)">
        <title>Bridging the Gap: Combining Genomics and Transcriptomics Approaches to Understand Stylosanthes scabra, an Orphan Legume from the Brazilian Caatinga.</title>
        <authorList>
            <person name="Ferreira-Neto J.R.C."/>
            <person name="da Silva M.D."/>
            <person name="Binneck E."/>
            <person name="de Melo N.F."/>
            <person name="da Silva R.H."/>
            <person name="de Melo A.L.T.M."/>
            <person name="Pandolfi V."/>
            <person name="Bustamante F.O."/>
            <person name="Brasileiro-Vidal A.C."/>
            <person name="Benko-Iseppon A.M."/>
        </authorList>
    </citation>
    <scope>NUCLEOTIDE SEQUENCE [LARGE SCALE GENOMIC DNA]</scope>
    <source>
        <tissue evidence="1">Leaves</tissue>
    </source>
</reference>
<name>A0ABU6UTT4_9FABA</name>
<sequence>MYLRGFWDSRSNRTCQDGRLEVYVKRPNIRNNCPELVKAGVSGFNELISAPSLSVLGRKVKRWNPQGDQGVAEVVQMQHELSSIYRWVTNDVLGSPSILNQQYLDELKLSGVLFGGGDLERWYRVEATRRGKRVCFLNLDHPTFLNWLWVNEVMFTKFGIWVPFSDFQQRLLLRASVVPS</sequence>
<dbReference type="Proteomes" id="UP001341840">
    <property type="component" value="Unassembled WGS sequence"/>
</dbReference>
<evidence type="ECO:0000313" key="1">
    <source>
        <dbReference type="EMBL" id="MED6164556.1"/>
    </source>
</evidence>
<dbReference type="EMBL" id="JASCZI010122640">
    <property type="protein sequence ID" value="MED6164556.1"/>
    <property type="molecule type" value="Genomic_DNA"/>
</dbReference>
<gene>
    <name evidence="1" type="ORF">PIB30_091266</name>
</gene>
<evidence type="ECO:0000313" key="2">
    <source>
        <dbReference type="Proteomes" id="UP001341840"/>
    </source>
</evidence>
<accession>A0ABU6UTT4</accession>
<organism evidence="1 2">
    <name type="scientific">Stylosanthes scabra</name>
    <dbReference type="NCBI Taxonomy" id="79078"/>
    <lineage>
        <taxon>Eukaryota</taxon>
        <taxon>Viridiplantae</taxon>
        <taxon>Streptophyta</taxon>
        <taxon>Embryophyta</taxon>
        <taxon>Tracheophyta</taxon>
        <taxon>Spermatophyta</taxon>
        <taxon>Magnoliopsida</taxon>
        <taxon>eudicotyledons</taxon>
        <taxon>Gunneridae</taxon>
        <taxon>Pentapetalae</taxon>
        <taxon>rosids</taxon>
        <taxon>fabids</taxon>
        <taxon>Fabales</taxon>
        <taxon>Fabaceae</taxon>
        <taxon>Papilionoideae</taxon>
        <taxon>50 kb inversion clade</taxon>
        <taxon>dalbergioids sensu lato</taxon>
        <taxon>Dalbergieae</taxon>
        <taxon>Pterocarpus clade</taxon>
        <taxon>Stylosanthes</taxon>
    </lineage>
</organism>
<keyword evidence="2" id="KW-1185">Reference proteome</keyword>
<proteinExistence type="predicted"/>
<comment type="caution">
    <text evidence="1">The sequence shown here is derived from an EMBL/GenBank/DDBJ whole genome shotgun (WGS) entry which is preliminary data.</text>
</comment>
<protein>
    <submittedName>
        <fullName evidence="1">Uncharacterized protein</fullName>
    </submittedName>
</protein>